<dbReference type="EMBL" id="GL376635">
    <property type="status" value="NOT_ANNOTATED_CDS"/>
    <property type="molecule type" value="Genomic_DNA"/>
</dbReference>
<evidence type="ECO:0000313" key="3">
    <source>
        <dbReference type="EnsemblProtists" id="PYU1_T006595"/>
    </source>
</evidence>
<dbReference type="Proteomes" id="UP000019132">
    <property type="component" value="Unassembled WGS sequence"/>
</dbReference>
<sequence length="443" mass="50314">MNFVPERELAAATADQGPLAFMDLPAALKLDFVGRDMSPTHVDHHAQCLHPPPTAAAAPSSRARPAAPVSDADQRAKNRLIVKRCYYKKINTLNDLRSQMERIEAEYNALLAKRHEDAAKPTPAVAMNVAASGSPYAQTHRTVHDAYVHLMLVKNALQNENRELRRLEAQYLSMEKQMTQLYNAESKAITQAIQAHEHKRRHAPVTIVPLTVDDCLKIASAAYQEILKFRQSKRLQSTGASIFGWRDKYKRVENEQLMFSLDKVFYGHTIDDLSQRTWEVVSNPRLLEKTYSSIVDVHFQIVQRVNEDSVVYYHTLERGQADMRIHALVLATRVSLGDGRGCMILFRGLDPNQYLRSETENGTRDRRGRTKLEPQKEKIWMDTFTWSIFESVGEFGEHCRDDYGGVVEGTKLVNAAWWMLETLMIALRCEAQVVGPQVVLTPS</sequence>
<evidence type="ECO:0000313" key="4">
    <source>
        <dbReference type="Proteomes" id="UP000019132"/>
    </source>
</evidence>
<dbReference type="EnsemblProtists" id="PYU1_T006595">
    <property type="protein sequence ID" value="PYU1_T006595"/>
    <property type="gene ID" value="PYU1_G006583"/>
</dbReference>
<proteinExistence type="predicted"/>
<name>K3WNQ3_GLOUD</name>
<evidence type="ECO:0000256" key="2">
    <source>
        <dbReference type="SAM" id="MobiDB-lite"/>
    </source>
</evidence>
<feature type="compositionally biased region" description="Low complexity" evidence="2">
    <location>
        <begin position="55"/>
        <end position="68"/>
    </location>
</feature>
<evidence type="ECO:0008006" key="5">
    <source>
        <dbReference type="Google" id="ProtNLM"/>
    </source>
</evidence>
<keyword evidence="1" id="KW-0175">Coiled coil</keyword>
<dbReference type="VEuPathDB" id="FungiDB:PYU1_G006583"/>
<protein>
    <recommendedName>
        <fullName evidence="5">BZIP domain-containing protein</fullName>
    </recommendedName>
</protein>
<feature type="region of interest" description="Disordered" evidence="2">
    <location>
        <begin position="42"/>
        <end position="74"/>
    </location>
</feature>
<accession>K3WNQ3</accession>
<reference evidence="4" key="2">
    <citation type="submission" date="2010-04" db="EMBL/GenBank/DDBJ databases">
        <authorList>
            <person name="Buell R."/>
            <person name="Hamilton J."/>
            <person name="Hostetler J."/>
        </authorList>
    </citation>
    <scope>NUCLEOTIDE SEQUENCE [LARGE SCALE GENOMIC DNA]</scope>
    <source>
        <strain evidence="4">DAOM:BR144</strain>
    </source>
</reference>
<dbReference type="InParanoid" id="K3WNQ3"/>
<dbReference type="HOGENOM" id="CLU_034610_0_2_1"/>
<dbReference type="eggNOG" id="ENOG502SHNA">
    <property type="taxonomic scope" value="Eukaryota"/>
</dbReference>
<evidence type="ECO:0000256" key="1">
    <source>
        <dbReference type="SAM" id="Coils"/>
    </source>
</evidence>
<organism evidence="3 4">
    <name type="scientific">Globisporangium ultimum (strain ATCC 200006 / CBS 805.95 / DAOM BR144)</name>
    <name type="common">Pythium ultimum</name>
    <dbReference type="NCBI Taxonomy" id="431595"/>
    <lineage>
        <taxon>Eukaryota</taxon>
        <taxon>Sar</taxon>
        <taxon>Stramenopiles</taxon>
        <taxon>Oomycota</taxon>
        <taxon>Peronosporomycetes</taxon>
        <taxon>Pythiales</taxon>
        <taxon>Pythiaceae</taxon>
        <taxon>Globisporangium</taxon>
    </lineage>
</organism>
<reference evidence="3" key="3">
    <citation type="submission" date="2015-02" db="UniProtKB">
        <authorList>
            <consortium name="EnsemblProtists"/>
        </authorList>
    </citation>
    <scope>IDENTIFICATION</scope>
    <source>
        <strain evidence="3">DAOM BR144</strain>
    </source>
</reference>
<dbReference type="AlphaFoldDB" id="K3WNQ3"/>
<reference evidence="4" key="1">
    <citation type="journal article" date="2010" name="Genome Biol.">
        <title>Genome sequence of the necrotrophic plant pathogen Pythium ultimum reveals original pathogenicity mechanisms and effector repertoire.</title>
        <authorList>
            <person name="Levesque C.A."/>
            <person name="Brouwer H."/>
            <person name="Cano L."/>
            <person name="Hamilton J.P."/>
            <person name="Holt C."/>
            <person name="Huitema E."/>
            <person name="Raffaele S."/>
            <person name="Robideau G.P."/>
            <person name="Thines M."/>
            <person name="Win J."/>
            <person name="Zerillo M.M."/>
            <person name="Beakes G.W."/>
            <person name="Boore J.L."/>
            <person name="Busam D."/>
            <person name="Dumas B."/>
            <person name="Ferriera S."/>
            <person name="Fuerstenberg S.I."/>
            <person name="Gachon C.M."/>
            <person name="Gaulin E."/>
            <person name="Govers F."/>
            <person name="Grenville-Briggs L."/>
            <person name="Horner N."/>
            <person name="Hostetler J."/>
            <person name="Jiang R.H."/>
            <person name="Johnson J."/>
            <person name="Krajaejun T."/>
            <person name="Lin H."/>
            <person name="Meijer H.J."/>
            <person name="Moore B."/>
            <person name="Morris P."/>
            <person name="Phuntmart V."/>
            <person name="Puiu D."/>
            <person name="Shetty J."/>
            <person name="Stajich J.E."/>
            <person name="Tripathy S."/>
            <person name="Wawra S."/>
            <person name="van West P."/>
            <person name="Whitty B.R."/>
            <person name="Coutinho P.M."/>
            <person name="Henrissat B."/>
            <person name="Martin F."/>
            <person name="Thomas P.D."/>
            <person name="Tyler B.M."/>
            <person name="De Vries R.P."/>
            <person name="Kamoun S."/>
            <person name="Yandell M."/>
            <person name="Tisserat N."/>
            <person name="Buell C.R."/>
        </authorList>
    </citation>
    <scope>NUCLEOTIDE SEQUENCE</scope>
    <source>
        <strain evidence="4">DAOM:BR144</strain>
    </source>
</reference>
<feature type="coiled-coil region" evidence="1">
    <location>
        <begin position="150"/>
        <end position="184"/>
    </location>
</feature>
<keyword evidence="4" id="KW-1185">Reference proteome</keyword>